<feature type="region of interest" description="Disordered" evidence="1">
    <location>
        <begin position="97"/>
        <end position="132"/>
    </location>
</feature>
<reference evidence="2" key="1">
    <citation type="journal article" date="2022" name="bioRxiv">
        <title>Sequencing and chromosome-scale assembly of the giantPleurodeles waltlgenome.</title>
        <authorList>
            <person name="Brown T."/>
            <person name="Elewa A."/>
            <person name="Iarovenko S."/>
            <person name="Subramanian E."/>
            <person name="Araus A.J."/>
            <person name="Petzold A."/>
            <person name="Susuki M."/>
            <person name="Suzuki K.-i.T."/>
            <person name="Hayashi T."/>
            <person name="Toyoda A."/>
            <person name="Oliveira C."/>
            <person name="Osipova E."/>
            <person name="Leigh N.D."/>
            <person name="Simon A."/>
            <person name="Yun M.H."/>
        </authorList>
    </citation>
    <scope>NUCLEOTIDE SEQUENCE</scope>
    <source>
        <strain evidence="2">20211129_DDA</strain>
        <tissue evidence="2">Liver</tissue>
    </source>
</reference>
<comment type="caution">
    <text evidence="2">The sequence shown here is derived from an EMBL/GenBank/DDBJ whole genome shotgun (WGS) entry which is preliminary data.</text>
</comment>
<feature type="compositionally biased region" description="Low complexity" evidence="1">
    <location>
        <begin position="108"/>
        <end position="117"/>
    </location>
</feature>
<keyword evidence="3" id="KW-1185">Reference proteome</keyword>
<evidence type="ECO:0000313" key="3">
    <source>
        <dbReference type="Proteomes" id="UP001066276"/>
    </source>
</evidence>
<proteinExistence type="predicted"/>
<organism evidence="2 3">
    <name type="scientific">Pleurodeles waltl</name>
    <name type="common">Iberian ribbed newt</name>
    <dbReference type="NCBI Taxonomy" id="8319"/>
    <lineage>
        <taxon>Eukaryota</taxon>
        <taxon>Metazoa</taxon>
        <taxon>Chordata</taxon>
        <taxon>Craniata</taxon>
        <taxon>Vertebrata</taxon>
        <taxon>Euteleostomi</taxon>
        <taxon>Amphibia</taxon>
        <taxon>Batrachia</taxon>
        <taxon>Caudata</taxon>
        <taxon>Salamandroidea</taxon>
        <taxon>Salamandridae</taxon>
        <taxon>Pleurodelinae</taxon>
        <taxon>Pleurodeles</taxon>
    </lineage>
</organism>
<dbReference type="EMBL" id="JANPWB010000006">
    <property type="protein sequence ID" value="KAJ1175623.1"/>
    <property type="molecule type" value="Genomic_DNA"/>
</dbReference>
<evidence type="ECO:0000256" key="1">
    <source>
        <dbReference type="SAM" id="MobiDB-lite"/>
    </source>
</evidence>
<gene>
    <name evidence="2" type="ORF">NDU88_000910</name>
</gene>
<dbReference type="Proteomes" id="UP001066276">
    <property type="component" value="Chromosome 3_2"/>
</dbReference>
<name>A0AAV7TGB1_PLEWA</name>
<sequence length="132" mass="14268">MKRSALRATAGHYFGKDSSMQPMWTAERVVHHVRCWCIANRVEASSEALAPLIPIHLVCIASEVEASSEPHAMLGPFIVHGGPCYCWATTVAQESQARKKPQRRLFDPSGLPSPLLGSGTGGKTSTEVPRSS</sequence>
<accession>A0AAV7TGB1</accession>
<protein>
    <submittedName>
        <fullName evidence="2">Uncharacterized protein</fullName>
    </submittedName>
</protein>
<dbReference type="AlphaFoldDB" id="A0AAV7TGB1"/>
<evidence type="ECO:0000313" key="2">
    <source>
        <dbReference type="EMBL" id="KAJ1175623.1"/>
    </source>
</evidence>